<accession>A0ACB9CW76</accession>
<sequence length="112" mass="12744">MRLMETNSFRLILVVQFQQTDAAWAIVVLNRRKRRYRENFSCSSIVEKLDQTASNQTQIKHALCVLIVSLIKSGSRDAVLSHIGSVVHGSCYFFAVGDDGLNCMENKHSFHR</sequence>
<reference evidence="2" key="1">
    <citation type="journal article" date="2022" name="Mol. Ecol. Resour.">
        <title>The genomes of chicory, endive, great burdock and yacon provide insights into Asteraceae palaeo-polyploidization history and plant inulin production.</title>
        <authorList>
            <person name="Fan W."/>
            <person name="Wang S."/>
            <person name="Wang H."/>
            <person name="Wang A."/>
            <person name="Jiang F."/>
            <person name="Liu H."/>
            <person name="Zhao H."/>
            <person name="Xu D."/>
            <person name="Zhang Y."/>
        </authorList>
    </citation>
    <scope>NUCLEOTIDE SEQUENCE [LARGE SCALE GENOMIC DNA]</scope>
    <source>
        <strain evidence="2">cv. Punajuju</strain>
    </source>
</reference>
<dbReference type="EMBL" id="CM042013">
    <property type="protein sequence ID" value="KAI3738557.1"/>
    <property type="molecule type" value="Genomic_DNA"/>
</dbReference>
<comment type="caution">
    <text evidence="1">The sequence shown here is derived from an EMBL/GenBank/DDBJ whole genome shotgun (WGS) entry which is preliminary data.</text>
</comment>
<name>A0ACB9CW76_CICIN</name>
<gene>
    <name evidence="1" type="ORF">L2E82_28593</name>
</gene>
<organism evidence="1 2">
    <name type="scientific">Cichorium intybus</name>
    <name type="common">Chicory</name>
    <dbReference type="NCBI Taxonomy" id="13427"/>
    <lineage>
        <taxon>Eukaryota</taxon>
        <taxon>Viridiplantae</taxon>
        <taxon>Streptophyta</taxon>
        <taxon>Embryophyta</taxon>
        <taxon>Tracheophyta</taxon>
        <taxon>Spermatophyta</taxon>
        <taxon>Magnoliopsida</taxon>
        <taxon>eudicotyledons</taxon>
        <taxon>Gunneridae</taxon>
        <taxon>Pentapetalae</taxon>
        <taxon>asterids</taxon>
        <taxon>campanulids</taxon>
        <taxon>Asterales</taxon>
        <taxon>Asteraceae</taxon>
        <taxon>Cichorioideae</taxon>
        <taxon>Cichorieae</taxon>
        <taxon>Cichoriinae</taxon>
        <taxon>Cichorium</taxon>
    </lineage>
</organism>
<protein>
    <submittedName>
        <fullName evidence="1">Uncharacterized protein</fullName>
    </submittedName>
</protein>
<reference evidence="1 2" key="2">
    <citation type="journal article" date="2022" name="Mol. Ecol. Resour.">
        <title>The genomes of chicory, endive, great burdock and yacon provide insights into Asteraceae paleo-polyploidization history and plant inulin production.</title>
        <authorList>
            <person name="Fan W."/>
            <person name="Wang S."/>
            <person name="Wang H."/>
            <person name="Wang A."/>
            <person name="Jiang F."/>
            <person name="Liu H."/>
            <person name="Zhao H."/>
            <person name="Xu D."/>
            <person name="Zhang Y."/>
        </authorList>
    </citation>
    <scope>NUCLEOTIDE SEQUENCE [LARGE SCALE GENOMIC DNA]</scope>
    <source>
        <strain evidence="2">cv. Punajuju</strain>
        <tissue evidence="1">Leaves</tissue>
    </source>
</reference>
<proteinExistence type="predicted"/>
<keyword evidence="2" id="KW-1185">Reference proteome</keyword>
<evidence type="ECO:0000313" key="1">
    <source>
        <dbReference type="EMBL" id="KAI3738557.1"/>
    </source>
</evidence>
<evidence type="ECO:0000313" key="2">
    <source>
        <dbReference type="Proteomes" id="UP001055811"/>
    </source>
</evidence>
<dbReference type="Proteomes" id="UP001055811">
    <property type="component" value="Linkage Group LG05"/>
</dbReference>